<dbReference type="InterPro" id="IPR001245">
    <property type="entry name" value="Ser-Thr/Tyr_kinase_cat_dom"/>
</dbReference>
<keyword evidence="8" id="KW-1185">Reference proteome</keyword>
<protein>
    <submittedName>
        <fullName evidence="7">Cysteine-rich receptor-like protein kinase 10</fullName>
    </submittedName>
</protein>
<dbReference type="GO" id="GO:0004674">
    <property type="term" value="F:protein serine/threonine kinase activity"/>
    <property type="evidence" value="ECO:0007669"/>
    <property type="project" value="UniProtKB-KW"/>
</dbReference>
<proteinExistence type="predicted"/>
<evidence type="ECO:0000313" key="8">
    <source>
        <dbReference type="Proteomes" id="UP000634136"/>
    </source>
</evidence>
<dbReference type="PANTHER" id="PTHR27002">
    <property type="entry name" value="RECEPTOR-LIKE SERINE/THREONINE-PROTEIN KINASE SD1-8"/>
    <property type="match status" value="1"/>
</dbReference>
<dbReference type="PANTHER" id="PTHR27002:SF729">
    <property type="entry name" value="CYSTEINE-RICH RECEPTOR-KINASE-LIKE PROTEIN"/>
    <property type="match status" value="1"/>
</dbReference>
<dbReference type="EMBL" id="JAAIUW010000002">
    <property type="protein sequence ID" value="KAF7840698.1"/>
    <property type="molecule type" value="Genomic_DNA"/>
</dbReference>
<dbReference type="Pfam" id="PF07714">
    <property type="entry name" value="PK_Tyr_Ser-Thr"/>
    <property type="match status" value="1"/>
</dbReference>
<keyword evidence="2" id="KW-0808">Transferase</keyword>
<gene>
    <name evidence="7" type="ORF">G2W53_002996</name>
</gene>
<keyword evidence="4 7" id="KW-0418">Kinase</keyword>
<feature type="domain" description="Protein kinase" evidence="6">
    <location>
        <begin position="1"/>
        <end position="107"/>
    </location>
</feature>
<reference evidence="7" key="1">
    <citation type="submission" date="2020-09" db="EMBL/GenBank/DDBJ databases">
        <title>Genome-Enabled Discovery of Anthraquinone Biosynthesis in Senna tora.</title>
        <authorList>
            <person name="Kang S.-H."/>
            <person name="Pandey R.P."/>
            <person name="Lee C.-M."/>
            <person name="Sim J.-S."/>
            <person name="Jeong J.-T."/>
            <person name="Choi B.-S."/>
            <person name="Jung M."/>
            <person name="Ginzburg D."/>
            <person name="Zhao K."/>
            <person name="Won S.Y."/>
            <person name="Oh T.-J."/>
            <person name="Yu Y."/>
            <person name="Kim N.-H."/>
            <person name="Lee O.R."/>
            <person name="Lee T.-H."/>
            <person name="Bashyal P."/>
            <person name="Kim T.-S."/>
            <person name="Lee W.-H."/>
            <person name="Kawkins C."/>
            <person name="Kim C.-K."/>
            <person name="Kim J.S."/>
            <person name="Ahn B.O."/>
            <person name="Rhee S.Y."/>
            <person name="Sohng J.K."/>
        </authorList>
    </citation>
    <scope>NUCLEOTIDE SEQUENCE</scope>
    <source>
        <tissue evidence="7">Leaf</tissue>
    </source>
</reference>
<name>A0A834X869_9FABA</name>
<organism evidence="7 8">
    <name type="scientific">Senna tora</name>
    <dbReference type="NCBI Taxonomy" id="362788"/>
    <lineage>
        <taxon>Eukaryota</taxon>
        <taxon>Viridiplantae</taxon>
        <taxon>Streptophyta</taxon>
        <taxon>Embryophyta</taxon>
        <taxon>Tracheophyta</taxon>
        <taxon>Spermatophyta</taxon>
        <taxon>Magnoliopsida</taxon>
        <taxon>eudicotyledons</taxon>
        <taxon>Gunneridae</taxon>
        <taxon>Pentapetalae</taxon>
        <taxon>rosids</taxon>
        <taxon>fabids</taxon>
        <taxon>Fabales</taxon>
        <taxon>Fabaceae</taxon>
        <taxon>Caesalpinioideae</taxon>
        <taxon>Cassia clade</taxon>
        <taxon>Senna</taxon>
    </lineage>
</organism>
<evidence type="ECO:0000256" key="3">
    <source>
        <dbReference type="ARBA" id="ARBA00022741"/>
    </source>
</evidence>
<dbReference type="OrthoDB" id="4062651at2759"/>
<evidence type="ECO:0000256" key="1">
    <source>
        <dbReference type="ARBA" id="ARBA00022527"/>
    </source>
</evidence>
<dbReference type="PROSITE" id="PS50011">
    <property type="entry name" value="PROTEIN_KINASE_DOM"/>
    <property type="match status" value="1"/>
</dbReference>
<evidence type="ECO:0000256" key="4">
    <source>
        <dbReference type="ARBA" id="ARBA00022777"/>
    </source>
</evidence>
<dbReference type="Proteomes" id="UP000634136">
    <property type="component" value="Unassembled WGS sequence"/>
</dbReference>
<dbReference type="SUPFAM" id="SSF56112">
    <property type="entry name" value="Protein kinase-like (PK-like)"/>
    <property type="match status" value="1"/>
</dbReference>
<dbReference type="GO" id="GO:0005524">
    <property type="term" value="F:ATP binding"/>
    <property type="evidence" value="ECO:0007669"/>
    <property type="project" value="UniProtKB-KW"/>
</dbReference>
<keyword evidence="1" id="KW-0723">Serine/threonine-protein kinase</keyword>
<dbReference type="GO" id="GO:0042742">
    <property type="term" value="P:defense response to bacterium"/>
    <property type="evidence" value="ECO:0007669"/>
    <property type="project" value="TreeGrafter"/>
</dbReference>
<accession>A0A834X869</accession>
<sequence length="158" mass="17889">MSPEYAMHGQFSLKSDVFSFGVLALEIISGKKNTDFYQSHHNNDLLSYAWKNWRNRTALDLLDPTLRGSCPKNEVIRCIHIALLCVQENPSERPSMASIALMLNSYSVTLSLPRQPTPLVRGRRTPTKFTHELHSDHSTSSTIPLSFNDASITELYPR</sequence>
<keyword evidence="7" id="KW-0675">Receptor</keyword>
<keyword evidence="3" id="KW-0547">Nucleotide-binding</keyword>
<evidence type="ECO:0000313" key="7">
    <source>
        <dbReference type="EMBL" id="KAF7840698.1"/>
    </source>
</evidence>
<dbReference type="InterPro" id="IPR000719">
    <property type="entry name" value="Prot_kinase_dom"/>
</dbReference>
<dbReference type="Gene3D" id="1.10.510.10">
    <property type="entry name" value="Transferase(Phosphotransferase) domain 1"/>
    <property type="match status" value="1"/>
</dbReference>
<dbReference type="InterPro" id="IPR011009">
    <property type="entry name" value="Kinase-like_dom_sf"/>
</dbReference>
<evidence type="ECO:0000256" key="2">
    <source>
        <dbReference type="ARBA" id="ARBA00022679"/>
    </source>
</evidence>
<dbReference type="GO" id="GO:0005886">
    <property type="term" value="C:plasma membrane"/>
    <property type="evidence" value="ECO:0007669"/>
    <property type="project" value="TreeGrafter"/>
</dbReference>
<dbReference type="AlphaFoldDB" id="A0A834X869"/>
<evidence type="ECO:0000259" key="6">
    <source>
        <dbReference type="PROSITE" id="PS50011"/>
    </source>
</evidence>
<keyword evidence="5" id="KW-0067">ATP-binding</keyword>
<comment type="caution">
    <text evidence="7">The sequence shown here is derived from an EMBL/GenBank/DDBJ whole genome shotgun (WGS) entry which is preliminary data.</text>
</comment>
<evidence type="ECO:0000256" key="5">
    <source>
        <dbReference type="ARBA" id="ARBA00022840"/>
    </source>
</evidence>